<gene>
    <name evidence="4" type="ORF">K8U81_05530</name>
</gene>
<dbReference type="Pfam" id="PF07715">
    <property type="entry name" value="Plug"/>
    <property type="match status" value="1"/>
</dbReference>
<keyword evidence="1" id="KW-0998">Cell outer membrane</keyword>
<accession>A0A921FCR4</accession>
<dbReference type="AlphaFoldDB" id="A0A921FCR4"/>
<dbReference type="Gene3D" id="2.60.40.1120">
    <property type="entry name" value="Carboxypeptidase-like, regulatory domain"/>
    <property type="match status" value="1"/>
</dbReference>
<keyword evidence="4" id="KW-0645">Protease</keyword>
<dbReference type="Gene3D" id="2.170.130.10">
    <property type="entry name" value="TonB-dependent receptor, plug domain"/>
    <property type="match status" value="1"/>
</dbReference>
<dbReference type="Proteomes" id="UP000718012">
    <property type="component" value="Unassembled WGS sequence"/>
</dbReference>
<dbReference type="GO" id="GO:0009279">
    <property type="term" value="C:cell outer membrane"/>
    <property type="evidence" value="ECO:0007669"/>
    <property type="project" value="UniProtKB-SubCell"/>
</dbReference>
<comment type="caution">
    <text evidence="4">The sequence shown here is derived from an EMBL/GenBank/DDBJ whole genome shotgun (WGS) entry which is preliminary data.</text>
</comment>
<feature type="chain" id="PRO_5036904281" evidence="2">
    <location>
        <begin position="22"/>
        <end position="213"/>
    </location>
</feature>
<name>A0A921FCR4_9BACT</name>
<evidence type="ECO:0000313" key="5">
    <source>
        <dbReference type="Proteomes" id="UP000718012"/>
    </source>
</evidence>
<evidence type="ECO:0000256" key="2">
    <source>
        <dbReference type="SAM" id="SignalP"/>
    </source>
</evidence>
<evidence type="ECO:0000256" key="1">
    <source>
        <dbReference type="PROSITE-ProRule" id="PRU01360"/>
    </source>
</evidence>
<dbReference type="InterPro" id="IPR037066">
    <property type="entry name" value="Plug_dom_sf"/>
</dbReference>
<keyword evidence="2" id="KW-0732">Signal</keyword>
<dbReference type="InterPro" id="IPR012910">
    <property type="entry name" value="Plug_dom"/>
</dbReference>
<feature type="domain" description="TonB-dependent receptor plug" evidence="3">
    <location>
        <begin position="115"/>
        <end position="212"/>
    </location>
</feature>
<protein>
    <submittedName>
        <fullName evidence="4">Carboxypeptidase-like regulatory domain-containing protein</fullName>
    </submittedName>
</protein>
<organism evidence="4 5">
    <name type="scientific">Phocaeicola coprocola</name>
    <dbReference type="NCBI Taxonomy" id="310298"/>
    <lineage>
        <taxon>Bacteria</taxon>
        <taxon>Pseudomonadati</taxon>
        <taxon>Bacteroidota</taxon>
        <taxon>Bacteroidia</taxon>
        <taxon>Bacteroidales</taxon>
        <taxon>Bacteroidaceae</taxon>
        <taxon>Phocaeicola</taxon>
    </lineage>
</organism>
<keyword evidence="1" id="KW-0813">Transport</keyword>
<dbReference type="SUPFAM" id="SSF56935">
    <property type="entry name" value="Porins"/>
    <property type="match status" value="1"/>
</dbReference>
<keyword evidence="1" id="KW-1134">Transmembrane beta strand</keyword>
<comment type="subcellular location">
    <subcellularLocation>
        <location evidence="1">Cell outer membrane</location>
        <topology evidence="1">Multi-pass membrane protein</topology>
    </subcellularLocation>
</comment>
<dbReference type="PROSITE" id="PS52016">
    <property type="entry name" value="TONB_DEPENDENT_REC_3"/>
    <property type="match status" value="1"/>
</dbReference>
<keyword evidence="1" id="KW-0472">Membrane</keyword>
<proteinExistence type="inferred from homology"/>
<sequence>MKKKLFLLCTCFFAYISIAMAQVSKVTGVVISEEDNLPIVGASVLIKGTNTGTVTDIDGKFTLGNIPANAKKVIISFIGMQSRELDIKPELNVILKSDTEVLDEVVVTGYGVTKKSTFTGAANVAGSTTLESRTDANFMKALEGSMPGVQMNNSTSMPGAQANVYIRGESSVNSGTQPLYIIDGMPMNSDTDAETASYNRAFNPLANINTADI</sequence>
<dbReference type="GO" id="GO:0004180">
    <property type="term" value="F:carboxypeptidase activity"/>
    <property type="evidence" value="ECO:0007669"/>
    <property type="project" value="UniProtKB-KW"/>
</dbReference>
<dbReference type="InterPro" id="IPR008969">
    <property type="entry name" value="CarboxyPept-like_regulatory"/>
</dbReference>
<dbReference type="Pfam" id="PF13715">
    <property type="entry name" value="CarbopepD_reg_2"/>
    <property type="match status" value="1"/>
</dbReference>
<dbReference type="EMBL" id="DYXD01000123">
    <property type="protein sequence ID" value="HJF07638.1"/>
    <property type="molecule type" value="Genomic_DNA"/>
</dbReference>
<comment type="similarity">
    <text evidence="1">Belongs to the TonB-dependent receptor family.</text>
</comment>
<keyword evidence="4" id="KW-0378">Hydrolase</keyword>
<feature type="signal peptide" evidence="2">
    <location>
        <begin position="1"/>
        <end position="21"/>
    </location>
</feature>
<dbReference type="InterPro" id="IPR039426">
    <property type="entry name" value="TonB-dep_rcpt-like"/>
</dbReference>
<evidence type="ECO:0000313" key="4">
    <source>
        <dbReference type="EMBL" id="HJF07638.1"/>
    </source>
</evidence>
<evidence type="ECO:0000259" key="3">
    <source>
        <dbReference type="Pfam" id="PF07715"/>
    </source>
</evidence>
<keyword evidence="1" id="KW-0812">Transmembrane</keyword>
<reference evidence="4" key="2">
    <citation type="submission" date="2021-09" db="EMBL/GenBank/DDBJ databases">
        <authorList>
            <person name="Gilroy R."/>
        </authorList>
    </citation>
    <scope>NUCLEOTIDE SEQUENCE</scope>
    <source>
        <strain evidence="4">CHK165-8395</strain>
    </source>
</reference>
<keyword evidence="4" id="KW-0121">Carboxypeptidase</keyword>
<dbReference type="SUPFAM" id="SSF49464">
    <property type="entry name" value="Carboxypeptidase regulatory domain-like"/>
    <property type="match status" value="1"/>
</dbReference>
<reference evidence="4" key="1">
    <citation type="journal article" date="2021" name="PeerJ">
        <title>Extensive microbial diversity within the chicken gut microbiome revealed by metagenomics and culture.</title>
        <authorList>
            <person name="Gilroy R."/>
            <person name="Ravi A."/>
            <person name="Getino M."/>
            <person name="Pursley I."/>
            <person name="Horton D.L."/>
            <person name="Alikhan N.F."/>
            <person name="Baker D."/>
            <person name="Gharbi K."/>
            <person name="Hall N."/>
            <person name="Watson M."/>
            <person name="Adriaenssens E.M."/>
            <person name="Foster-Nyarko E."/>
            <person name="Jarju S."/>
            <person name="Secka A."/>
            <person name="Antonio M."/>
            <person name="Oren A."/>
            <person name="Chaudhuri R.R."/>
            <person name="La Ragione R."/>
            <person name="Hildebrand F."/>
            <person name="Pallen M.J."/>
        </authorList>
    </citation>
    <scope>NUCLEOTIDE SEQUENCE</scope>
    <source>
        <strain evidence="4">CHK165-8395</strain>
    </source>
</reference>